<dbReference type="AlphaFoldDB" id="A0AAE4CUM6"/>
<comment type="caution">
    <text evidence="2">The sequence shown here is derived from an EMBL/GenBank/DDBJ whole genome shotgun (WGS) entry which is preliminary data.</text>
</comment>
<dbReference type="Gene3D" id="1.10.287.1060">
    <property type="entry name" value="ESAT-6-like"/>
    <property type="match status" value="1"/>
</dbReference>
<accession>A0AAE4CUM6</accession>
<dbReference type="InterPro" id="IPR010310">
    <property type="entry name" value="T7SS_ESAT-6-like"/>
</dbReference>
<name>A0AAE4CUM6_9ACTN</name>
<sequence length="505" mass="47209">MPDKYGVQTWEQMVTQVVVHGRPADIRAAAAAWEIALYGLNSVKTSLDRNVTDLGATWKGEAYEAFRTHIESISENIRTVYDEANSLNTVVGTLNESAARLEAAQAEIPIPAGMEDEVAAARNEDQGIPDGVFETAAVGLLGLPLGPIGVVAATGAGALLSATGAFDALSDWLNDRTDEARAIWNRVNFEIEGQVAVTPGGTAVDNAKRNPVAQLPVLDVSGPGGGISALSGGGGVAGATPALSAEPTEIGSVAPPGTGTFDPATAGAPSAGTAGAAPALGSGTAGFDPDAVAPGTASFDPAALGTGSLNPGSLGAQPPTGTGLAGAGGGLGAGGLGAGGLGAGGLGAGGLGAGGLGAGGLGAGGLGTGALGAGGIGSPGGSAAGAGGLGGALVGGGALGKPVSPAQAGIPGVGALGAGPLGAAAGRNAGRGGGAGAAGKPTLPGNVAGAAAGGRPGALGPAGIGGVGAAGQGAGFDDDSEHTTWLTEDDDVWGGNETAAPGVLR</sequence>
<dbReference type="EMBL" id="JAVDYC010000001">
    <property type="protein sequence ID" value="MDR7321929.1"/>
    <property type="molecule type" value="Genomic_DNA"/>
</dbReference>
<dbReference type="InterPro" id="IPR036689">
    <property type="entry name" value="ESAT-6-like_sf"/>
</dbReference>
<dbReference type="Pfam" id="PF06013">
    <property type="entry name" value="WXG100"/>
    <property type="match status" value="1"/>
</dbReference>
<reference evidence="2 3" key="1">
    <citation type="submission" date="2023-07" db="EMBL/GenBank/DDBJ databases">
        <title>Sequencing the genomes of 1000 actinobacteria strains.</title>
        <authorList>
            <person name="Klenk H.-P."/>
        </authorList>
    </citation>
    <scope>NUCLEOTIDE SEQUENCE [LARGE SCALE GENOMIC DNA]</scope>
    <source>
        <strain evidence="2 3">DSM 44711</strain>
    </source>
</reference>
<organism evidence="2 3">
    <name type="scientific">Catenuloplanes niger</name>
    <dbReference type="NCBI Taxonomy" id="587534"/>
    <lineage>
        <taxon>Bacteria</taxon>
        <taxon>Bacillati</taxon>
        <taxon>Actinomycetota</taxon>
        <taxon>Actinomycetes</taxon>
        <taxon>Micromonosporales</taxon>
        <taxon>Micromonosporaceae</taxon>
        <taxon>Catenuloplanes</taxon>
    </lineage>
</organism>
<feature type="compositionally biased region" description="Low complexity" evidence="1">
    <location>
        <begin position="263"/>
        <end position="275"/>
    </location>
</feature>
<dbReference type="Proteomes" id="UP001183629">
    <property type="component" value="Unassembled WGS sequence"/>
</dbReference>
<evidence type="ECO:0000313" key="3">
    <source>
        <dbReference type="Proteomes" id="UP001183629"/>
    </source>
</evidence>
<dbReference type="SUPFAM" id="SSF140453">
    <property type="entry name" value="EsxAB dimer-like"/>
    <property type="match status" value="1"/>
</dbReference>
<evidence type="ECO:0000313" key="2">
    <source>
        <dbReference type="EMBL" id="MDR7321929.1"/>
    </source>
</evidence>
<proteinExistence type="predicted"/>
<gene>
    <name evidence="2" type="ORF">J2S44_002179</name>
</gene>
<evidence type="ECO:0000256" key="1">
    <source>
        <dbReference type="SAM" id="MobiDB-lite"/>
    </source>
</evidence>
<feature type="region of interest" description="Disordered" evidence="1">
    <location>
        <begin position="254"/>
        <end position="275"/>
    </location>
</feature>
<keyword evidence="3" id="KW-1185">Reference proteome</keyword>
<feature type="region of interest" description="Disordered" evidence="1">
    <location>
        <begin position="468"/>
        <end position="505"/>
    </location>
</feature>
<dbReference type="RefSeq" id="WP_310411502.1">
    <property type="nucleotide sequence ID" value="NZ_JAVDYC010000001.1"/>
</dbReference>
<protein>
    <submittedName>
        <fullName evidence="2">Uncharacterized protein YukE</fullName>
    </submittedName>
</protein>